<keyword evidence="3" id="KW-1185">Reference proteome</keyword>
<feature type="compositionally biased region" description="Basic and acidic residues" evidence="1">
    <location>
        <begin position="190"/>
        <end position="206"/>
    </location>
</feature>
<gene>
    <name evidence="2" type="ORF">L3X38_031959</name>
</gene>
<evidence type="ECO:0000313" key="3">
    <source>
        <dbReference type="Proteomes" id="UP001054821"/>
    </source>
</evidence>
<sequence>MLLVSSKKQNRESGGSKQTISCYDGPDPGCDKMVSGPLCRVVPICRLGRWAPKGGGLNKTVKAEAQRGQYRATAEPIRDVTNTPRPVTSTALQQQVFAADAALLCRLAFGTQQQPHHLAAGLAAQPHSYFDAIPVFEQIHSLPPPQPHLTYALVYASNRALAHAPLGPMHTPLPDSHSQINLNQGPNLVSRDEEKRAHEHTGEQLERSQTGQTGINGQGRERDRANEAQTFASCTLSHTRKYPIYVGPTRSLSTNFMESFSSVMSPIYTRKRPTLSPLKATYFSSTNFMESCSSAISLTYAFRRQALPPLKASYFLSTNFMESFWSAMSPTYARKRQALPL</sequence>
<proteinExistence type="predicted"/>
<accession>A0AAD4VEP7</accession>
<evidence type="ECO:0000313" key="2">
    <source>
        <dbReference type="EMBL" id="KAI5322887.1"/>
    </source>
</evidence>
<dbReference type="AlphaFoldDB" id="A0AAD4VEP7"/>
<organism evidence="2 3">
    <name type="scientific">Prunus dulcis</name>
    <name type="common">Almond</name>
    <name type="synonym">Amygdalus dulcis</name>
    <dbReference type="NCBI Taxonomy" id="3755"/>
    <lineage>
        <taxon>Eukaryota</taxon>
        <taxon>Viridiplantae</taxon>
        <taxon>Streptophyta</taxon>
        <taxon>Embryophyta</taxon>
        <taxon>Tracheophyta</taxon>
        <taxon>Spermatophyta</taxon>
        <taxon>Magnoliopsida</taxon>
        <taxon>eudicotyledons</taxon>
        <taxon>Gunneridae</taxon>
        <taxon>Pentapetalae</taxon>
        <taxon>rosids</taxon>
        <taxon>fabids</taxon>
        <taxon>Rosales</taxon>
        <taxon>Rosaceae</taxon>
        <taxon>Amygdaloideae</taxon>
        <taxon>Amygdaleae</taxon>
        <taxon>Prunus</taxon>
    </lineage>
</organism>
<feature type="region of interest" description="Disordered" evidence="1">
    <location>
        <begin position="166"/>
        <end position="226"/>
    </location>
</feature>
<evidence type="ECO:0000256" key="1">
    <source>
        <dbReference type="SAM" id="MobiDB-lite"/>
    </source>
</evidence>
<feature type="compositionally biased region" description="Polar residues" evidence="1">
    <location>
        <begin position="12"/>
        <end position="21"/>
    </location>
</feature>
<protein>
    <submittedName>
        <fullName evidence="2">Uncharacterized protein</fullName>
    </submittedName>
</protein>
<comment type="caution">
    <text evidence="2">The sequence shown here is derived from an EMBL/GenBank/DDBJ whole genome shotgun (WGS) entry which is preliminary data.</text>
</comment>
<feature type="region of interest" description="Disordered" evidence="1">
    <location>
        <begin position="1"/>
        <end position="22"/>
    </location>
</feature>
<dbReference type="EMBL" id="JAJFAZ020000006">
    <property type="protein sequence ID" value="KAI5322887.1"/>
    <property type="molecule type" value="Genomic_DNA"/>
</dbReference>
<dbReference type="Proteomes" id="UP001054821">
    <property type="component" value="Chromosome 6"/>
</dbReference>
<name>A0AAD4VEP7_PRUDU</name>
<reference evidence="2 3" key="1">
    <citation type="journal article" date="2022" name="G3 (Bethesda)">
        <title>Whole-genome sequence and methylome profiling of the almond [Prunus dulcis (Mill.) D.A. Webb] cultivar 'Nonpareil'.</title>
        <authorList>
            <person name="D'Amico-Willman K.M."/>
            <person name="Ouma W.Z."/>
            <person name="Meulia T."/>
            <person name="Sideli G.M."/>
            <person name="Gradziel T.M."/>
            <person name="Fresnedo-Ramirez J."/>
        </authorList>
    </citation>
    <scope>NUCLEOTIDE SEQUENCE [LARGE SCALE GENOMIC DNA]</scope>
    <source>
        <strain evidence="2">Clone GOH B32 T37-40</strain>
    </source>
</reference>
<feature type="compositionally biased region" description="Polar residues" evidence="1">
    <location>
        <begin position="176"/>
        <end position="187"/>
    </location>
</feature>